<evidence type="ECO:0000256" key="1">
    <source>
        <dbReference type="SAM" id="MobiDB-lite"/>
    </source>
</evidence>
<evidence type="ECO:0000313" key="4">
    <source>
        <dbReference type="Proteomes" id="UP000002051"/>
    </source>
</evidence>
<dbReference type="AlphaFoldDB" id="G7K052"/>
<dbReference type="EMBL" id="CM001221">
    <property type="protein sequence ID" value="AES96133.1"/>
    <property type="molecule type" value="Genomic_DNA"/>
</dbReference>
<feature type="compositionally biased region" description="Acidic residues" evidence="1">
    <location>
        <begin position="18"/>
        <end position="39"/>
    </location>
</feature>
<evidence type="ECO:0000313" key="2">
    <source>
        <dbReference type="EMBL" id="AES96133.1"/>
    </source>
</evidence>
<reference evidence="3" key="3">
    <citation type="submission" date="2015-04" db="UniProtKB">
        <authorList>
            <consortium name="EnsemblPlants"/>
        </authorList>
    </citation>
    <scope>IDENTIFICATION</scope>
    <source>
        <strain evidence="3">cv. Jemalong A17</strain>
    </source>
</reference>
<feature type="region of interest" description="Disordered" evidence="1">
    <location>
        <begin position="17"/>
        <end position="43"/>
    </location>
</feature>
<dbReference type="HOGENOM" id="CLU_3053408_0_0_1"/>
<sequence length="54" mass="6716">MIFYSWSSLYIDVREWRDEDDDDDNHNDDEEEEHDEESNDGVYDIFEAHLFRRT</sequence>
<dbReference type="EnsemblPlants" id="AES96133">
    <property type="protein sequence ID" value="AES96133"/>
    <property type="gene ID" value="MTR_5g033630"/>
</dbReference>
<accession>G7K052</accession>
<reference evidence="2 4" key="1">
    <citation type="journal article" date="2011" name="Nature">
        <title>The Medicago genome provides insight into the evolution of rhizobial symbioses.</title>
        <authorList>
            <person name="Young N.D."/>
            <person name="Debelle F."/>
            <person name="Oldroyd G.E."/>
            <person name="Geurts R."/>
            <person name="Cannon S.B."/>
            <person name="Udvardi M.K."/>
            <person name="Benedito V.A."/>
            <person name="Mayer K.F."/>
            <person name="Gouzy J."/>
            <person name="Schoof H."/>
            <person name="Van de Peer Y."/>
            <person name="Proost S."/>
            <person name="Cook D.R."/>
            <person name="Meyers B.C."/>
            <person name="Spannagl M."/>
            <person name="Cheung F."/>
            <person name="De Mita S."/>
            <person name="Krishnakumar V."/>
            <person name="Gundlach H."/>
            <person name="Zhou S."/>
            <person name="Mudge J."/>
            <person name="Bharti A.K."/>
            <person name="Murray J.D."/>
            <person name="Naoumkina M.A."/>
            <person name="Rosen B."/>
            <person name="Silverstein K.A."/>
            <person name="Tang H."/>
            <person name="Rombauts S."/>
            <person name="Zhao P.X."/>
            <person name="Zhou P."/>
            <person name="Barbe V."/>
            <person name="Bardou P."/>
            <person name="Bechner M."/>
            <person name="Bellec A."/>
            <person name="Berger A."/>
            <person name="Berges H."/>
            <person name="Bidwell S."/>
            <person name="Bisseling T."/>
            <person name="Choisne N."/>
            <person name="Couloux A."/>
            <person name="Denny R."/>
            <person name="Deshpande S."/>
            <person name="Dai X."/>
            <person name="Doyle J.J."/>
            <person name="Dudez A.M."/>
            <person name="Farmer A.D."/>
            <person name="Fouteau S."/>
            <person name="Franken C."/>
            <person name="Gibelin C."/>
            <person name="Gish J."/>
            <person name="Goldstein S."/>
            <person name="Gonzalez A.J."/>
            <person name="Green P.J."/>
            <person name="Hallab A."/>
            <person name="Hartog M."/>
            <person name="Hua A."/>
            <person name="Humphray S.J."/>
            <person name="Jeong D.H."/>
            <person name="Jing Y."/>
            <person name="Jocker A."/>
            <person name="Kenton S.M."/>
            <person name="Kim D.J."/>
            <person name="Klee K."/>
            <person name="Lai H."/>
            <person name="Lang C."/>
            <person name="Lin S."/>
            <person name="Macmil S.L."/>
            <person name="Magdelenat G."/>
            <person name="Matthews L."/>
            <person name="McCorrison J."/>
            <person name="Monaghan E.L."/>
            <person name="Mun J.H."/>
            <person name="Najar F.Z."/>
            <person name="Nicholson C."/>
            <person name="Noirot C."/>
            <person name="O'Bleness M."/>
            <person name="Paule C.R."/>
            <person name="Poulain J."/>
            <person name="Prion F."/>
            <person name="Qin B."/>
            <person name="Qu C."/>
            <person name="Retzel E.F."/>
            <person name="Riddle C."/>
            <person name="Sallet E."/>
            <person name="Samain S."/>
            <person name="Samson N."/>
            <person name="Sanders I."/>
            <person name="Saurat O."/>
            <person name="Scarpelli C."/>
            <person name="Schiex T."/>
            <person name="Segurens B."/>
            <person name="Severin A.J."/>
            <person name="Sherrier D.J."/>
            <person name="Shi R."/>
            <person name="Sims S."/>
            <person name="Singer S.R."/>
            <person name="Sinharoy S."/>
            <person name="Sterck L."/>
            <person name="Viollet A."/>
            <person name="Wang B.B."/>
            <person name="Wang K."/>
            <person name="Wang M."/>
            <person name="Wang X."/>
            <person name="Warfsmann J."/>
            <person name="Weissenbach J."/>
            <person name="White D.D."/>
            <person name="White J.D."/>
            <person name="Wiley G.B."/>
            <person name="Wincker P."/>
            <person name="Xing Y."/>
            <person name="Yang L."/>
            <person name="Yao Z."/>
            <person name="Ying F."/>
            <person name="Zhai J."/>
            <person name="Zhou L."/>
            <person name="Zuber A."/>
            <person name="Denarie J."/>
            <person name="Dixon R.A."/>
            <person name="May G.D."/>
            <person name="Schwartz D.C."/>
            <person name="Rogers J."/>
            <person name="Quetier F."/>
            <person name="Town C.D."/>
            <person name="Roe B.A."/>
        </authorList>
    </citation>
    <scope>NUCLEOTIDE SEQUENCE [LARGE SCALE GENOMIC DNA]</scope>
    <source>
        <strain evidence="2">A17</strain>
        <strain evidence="3 4">cv. Jemalong A17</strain>
    </source>
</reference>
<organism evidence="2 4">
    <name type="scientific">Medicago truncatula</name>
    <name type="common">Barrel medic</name>
    <name type="synonym">Medicago tribuloides</name>
    <dbReference type="NCBI Taxonomy" id="3880"/>
    <lineage>
        <taxon>Eukaryota</taxon>
        <taxon>Viridiplantae</taxon>
        <taxon>Streptophyta</taxon>
        <taxon>Embryophyta</taxon>
        <taxon>Tracheophyta</taxon>
        <taxon>Spermatophyta</taxon>
        <taxon>Magnoliopsida</taxon>
        <taxon>eudicotyledons</taxon>
        <taxon>Gunneridae</taxon>
        <taxon>Pentapetalae</taxon>
        <taxon>rosids</taxon>
        <taxon>fabids</taxon>
        <taxon>Fabales</taxon>
        <taxon>Fabaceae</taxon>
        <taxon>Papilionoideae</taxon>
        <taxon>50 kb inversion clade</taxon>
        <taxon>NPAAA clade</taxon>
        <taxon>Hologalegina</taxon>
        <taxon>IRL clade</taxon>
        <taxon>Trifolieae</taxon>
        <taxon>Medicago</taxon>
    </lineage>
</organism>
<reference evidence="2 4" key="2">
    <citation type="journal article" date="2014" name="BMC Genomics">
        <title>An improved genome release (version Mt4.0) for the model legume Medicago truncatula.</title>
        <authorList>
            <person name="Tang H."/>
            <person name="Krishnakumar V."/>
            <person name="Bidwell S."/>
            <person name="Rosen B."/>
            <person name="Chan A."/>
            <person name="Zhou S."/>
            <person name="Gentzbittel L."/>
            <person name="Childs K.L."/>
            <person name="Yandell M."/>
            <person name="Gundlach H."/>
            <person name="Mayer K.F."/>
            <person name="Schwartz D.C."/>
            <person name="Town C.D."/>
        </authorList>
    </citation>
    <scope>GENOME REANNOTATION</scope>
    <source>
        <strain evidence="3 4">cv. Jemalong A17</strain>
    </source>
</reference>
<proteinExistence type="predicted"/>
<dbReference type="Proteomes" id="UP000002051">
    <property type="component" value="Chromosome 5"/>
</dbReference>
<dbReference type="PaxDb" id="3880-AES96133"/>
<evidence type="ECO:0000313" key="3">
    <source>
        <dbReference type="EnsemblPlants" id="AES96133"/>
    </source>
</evidence>
<name>G7K052_MEDTR</name>
<protein>
    <submittedName>
        <fullName evidence="2 3">Uncharacterized protein</fullName>
    </submittedName>
</protein>
<gene>
    <name evidence="2" type="ordered locus">MTR_5g033630</name>
</gene>
<keyword evidence="4" id="KW-1185">Reference proteome</keyword>